<name>A0A8J4CGZ9_9CHLO</name>
<keyword evidence="2" id="KW-1133">Transmembrane helix</keyword>
<feature type="transmembrane region" description="Helical" evidence="2">
    <location>
        <begin position="152"/>
        <end position="169"/>
    </location>
</feature>
<dbReference type="Proteomes" id="UP000747110">
    <property type="component" value="Unassembled WGS sequence"/>
</dbReference>
<keyword evidence="2" id="KW-0472">Membrane</keyword>
<proteinExistence type="predicted"/>
<sequence>MESGKQETTKSRWVARWDTTKAFIIKNYLPIAFLVALGLALAWPVPGRFLANVSILGNVRICQVAAMVLVFLITGLQLNTSEVKRALALRNLPVLVYGFAAILIITPCLGFALRVAPLNPWEFATGLAIFTVAPTTLGVGVALTEACGGNRAMALLLTVGTNALAVFTMPPELRLLLPHGKAAAAEGGGADSPAALNMNVQVTDLLIKLAITVLVPFIIGKCVREVWPAAEKFVKNHRVLLSLTSTTALAFVVWQTLSAARDLLLAQRPGPVFAMMGLAVAMHLAYLLGNYLVVWFVLRAPLREAIAVVIMSSQKSAPVAVTTITFMTKDAAQQGLLSLPAIVGQLCQIFIGAALAKWLSAVVERNEQKEKAAAAAEAAAAGPGVADAAKDGSVAVSAAGELQLVVPVSPTSAAAACYMPGEGRDTNKSVAAGFENSAAVPGCLADSYGDPTYRLQGRPQGAISAEGPASASASASTSVLAGRGSAVLESRLPSGILADGNGGSSLPPVEAFPTPRTRMQTSSFQHIPRQTSRPIL</sequence>
<feature type="transmembrane region" description="Helical" evidence="2">
    <location>
        <begin position="305"/>
        <end position="327"/>
    </location>
</feature>
<dbReference type="PANTHER" id="PTHR18640">
    <property type="entry name" value="SOLUTE CARRIER FAMILY 10 MEMBER 7"/>
    <property type="match status" value="1"/>
</dbReference>
<reference evidence="3" key="1">
    <citation type="journal article" date="2021" name="Proc. Natl. Acad. Sci. U.S.A.">
        <title>Three genomes in the algal genus Volvox reveal the fate of a haploid sex-determining region after a transition to homothallism.</title>
        <authorList>
            <person name="Yamamoto K."/>
            <person name="Hamaji T."/>
            <person name="Kawai-Toyooka H."/>
            <person name="Matsuzaki R."/>
            <person name="Takahashi F."/>
            <person name="Nishimura Y."/>
            <person name="Kawachi M."/>
            <person name="Noguchi H."/>
            <person name="Minakuchi Y."/>
            <person name="Umen J.G."/>
            <person name="Toyoda A."/>
            <person name="Nozaki H."/>
        </authorList>
    </citation>
    <scope>NUCLEOTIDE SEQUENCE</scope>
    <source>
        <strain evidence="4">NIES-3785</strain>
        <strain evidence="3">NIES-3786</strain>
    </source>
</reference>
<organism evidence="3 5">
    <name type="scientific">Volvox reticuliferus</name>
    <dbReference type="NCBI Taxonomy" id="1737510"/>
    <lineage>
        <taxon>Eukaryota</taxon>
        <taxon>Viridiplantae</taxon>
        <taxon>Chlorophyta</taxon>
        <taxon>core chlorophytes</taxon>
        <taxon>Chlorophyceae</taxon>
        <taxon>CS clade</taxon>
        <taxon>Chlamydomonadales</taxon>
        <taxon>Volvocaceae</taxon>
        <taxon>Volvox</taxon>
    </lineage>
</organism>
<dbReference type="OrthoDB" id="188035at2759"/>
<feature type="transmembrane region" description="Helical" evidence="2">
    <location>
        <begin position="205"/>
        <end position="227"/>
    </location>
</feature>
<feature type="region of interest" description="Disordered" evidence="1">
    <location>
        <begin position="513"/>
        <end position="536"/>
    </location>
</feature>
<dbReference type="PANTHER" id="PTHR18640:SF14">
    <property type="entry name" value="SODIUM BILE ACID SYMPORTER FAMILY"/>
    <property type="match status" value="1"/>
</dbReference>
<dbReference type="Proteomes" id="UP000722791">
    <property type="component" value="Unassembled WGS sequence"/>
</dbReference>
<dbReference type="Pfam" id="PF13593">
    <property type="entry name" value="SBF_like"/>
    <property type="match status" value="1"/>
</dbReference>
<dbReference type="AlphaFoldDB" id="A0A8J4CGZ9"/>
<gene>
    <name evidence="3" type="ORF">Vretifemale_10650</name>
    <name evidence="4" type="ORF">Vretimale_1285</name>
</gene>
<dbReference type="InterPro" id="IPR016833">
    <property type="entry name" value="Put_Na-Bile_cotransptr"/>
</dbReference>
<dbReference type="InterPro" id="IPR038770">
    <property type="entry name" value="Na+/solute_symporter_sf"/>
</dbReference>
<dbReference type="EMBL" id="BNCP01000022">
    <property type="protein sequence ID" value="GIL81633.1"/>
    <property type="molecule type" value="Genomic_DNA"/>
</dbReference>
<dbReference type="Gene3D" id="1.20.1530.20">
    <property type="match status" value="1"/>
</dbReference>
<dbReference type="GO" id="GO:0009941">
    <property type="term" value="C:chloroplast envelope"/>
    <property type="evidence" value="ECO:0007669"/>
    <property type="project" value="TreeGrafter"/>
</dbReference>
<comment type="caution">
    <text evidence="3">The sequence shown here is derived from an EMBL/GenBank/DDBJ whole genome shotgun (WGS) entry which is preliminary data.</text>
</comment>
<accession>A0A8J4CGZ9</accession>
<feature type="compositionally biased region" description="Polar residues" evidence="1">
    <location>
        <begin position="517"/>
        <end position="536"/>
    </location>
</feature>
<evidence type="ECO:0000256" key="2">
    <source>
        <dbReference type="SAM" id="Phobius"/>
    </source>
</evidence>
<feature type="transmembrane region" description="Helical" evidence="2">
    <location>
        <begin position="123"/>
        <end position="143"/>
    </location>
</feature>
<evidence type="ECO:0000256" key="1">
    <source>
        <dbReference type="SAM" id="MobiDB-lite"/>
    </source>
</evidence>
<keyword evidence="5" id="KW-1185">Reference proteome</keyword>
<evidence type="ECO:0000313" key="5">
    <source>
        <dbReference type="Proteomes" id="UP000747110"/>
    </source>
</evidence>
<feature type="transmembrane region" description="Helical" evidence="2">
    <location>
        <begin position="21"/>
        <end position="43"/>
    </location>
</feature>
<feature type="transmembrane region" description="Helical" evidence="2">
    <location>
        <begin position="239"/>
        <end position="260"/>
    </location>
</feature>
<evidence type="ECO:0000313" key="4">
    <source>
        <dbReference type="EMBL" id="GIL95202.1"/>
    </source>
</evidence>
<evidence type="ECO:0000313" key="3">
    <source>
        <dbReference type="EMBL" id="GIL81633.1"/>
    </source>
</evidence>
<protein>
    <submittedName>
        <fullName evidence="3">Uncharacterized protein</fullName>
    </submittedName>
</protein>
<keyword evidence="2" id="KW-0812">Transmembrane</keyword>
<feature type="transmembrane region" description="Helical" evidence="2">
    <location>
        <begin position="339"/>
        <end position="359"/>
    </location>
</feature>
<dbReference type="EMBL" id="BNCQ01000002">
    <property type="protein sequence ID" value="GIL95202.1"/>
    <property type="molecule type" value="Genomic_DNA"/>
</dbReference>
<feature type="transmembrane region" description="Helical" evidence="2">
    <location>
        <begin position="272"/>
        <end position="298"/>
    </location>
</feature>
<feature type="transmembrane region" description="Helical" evidence="2">
    <location>
        <begin position="94"/>
        <end position="117"/>
    </location>
</feature>
<feature type="transmembrane region" description="Helical" evidence="2">
    <location>
        <begin position="49"/>
        <end position="73"/>
    </location>
</feature>